<protein>
    <submittedName>
        <fullName evidence="6">ABC transporter ATP-binding protein</fullName>
    </submittedName>
</protein>
<dbReference type="AlphaFoldDB" id="A0A4Z0W8B6"/>
<evidence type="ECO:0000256" key="3">
    <source>
        <dbReference type="ARBA" id="ARBA00022741"/>
    </source>
</evidence>
<dbReference type="Pfam" id="PF00005">
    <property type="entry name" value="ABC_tran"/>
    <property type="match status" value="1"/>
</dbReference>
<reference evidence="6 7" key="1">
    <citation type="submission" date="2019-04" db="EMBL/GenBank/DDBJ databases">
        <title>Natronospirillum operosus gen. nov., sp. nov., a haloalkaliphilic satellite isolated from decaying biomass of laboratory culture of cyanobacterium Geitlerinema sp. and proposal of Natronospirillaceae fam. nov. and Saccharospirillaceae fam. nov.</title>
        <authorList>
            <person name="Kevbrin V."/>
            <person name="Boltyanskaya Y."/>
            <person name="Koziaeva V."/>
            <person name="Grouzdev D.S."/>
            <person name="Park M."/>
            <person name="Cho J."/>
        </authorList>
    </citation>
    <scope>NUCLEOTIDE SEQUENCE [LARGE SCALE GENOMIC DNA]</scope>
    <source>
        <strain evidence="6 7">G-116</strain>
    </source>
</reference>
<keyword evidence="3" id="KW-0547">Nucleotide-binding</keyword>
<evidence type="ECO:0000256" key="4">
    <source>
        <dbReference type="ARBA" id="ARBA00022840"/>
    </source>
</evidence>
<organism evidence="6 7">
    <name type="scientific">Natronospirillum operosum</name>
    <dbReference type="NCBI Taxonomy" id="2759953"/>
    <lineage>
        <taxon>Bacteria</taxon>
        <taxon>Pseudomonadati</taxon>
        <taxon>Pseudomonadota</taxon>
        <taxon>Gammaproteobacteria</taxon>
        <taxon>Oceanospirillales</taxon>
        <taxon>Natronospirillaceae</taxon>
        <taxon>Natronospirillum</taxon>
    </lineage>
</organism>
<dbReference type="InterPro" id="IPR003439">
    <property type="entry name" value="ABC_transporter-like_ATP-bd"/>
</dbReference>
<feature type="domain" description="ABC transporter" evidence="5">
    <location>
        <begin position="4"/>
        <end position="236"/>
    </location>
</feature>
<sequence>MSHIQVDGLSAEIDGTPILDGIDFNIPRGQFVGLVGPNGSGKSTLLRAIYRVFKPWAGRVVIDDEDVWRLAAKEAALKTAVVAQERMGEFDFSVAELVLMGRTPHKGLFDSDNAEDHAIVDRCLERVHMTEMRERSFLSLSGGEKQRVLLARALAQQARFLVLDEPTNHLDIRHQLDLLRQVRGLGVTALAALHDLNLAARYCDRIVMISQGSIVADGTPDEVLTNERIARVYGVGARRIPDPDGVPQIAFYPLDEALTSEVVA</sequence>
<dbReference type="InterPro" id="IPR027417">
    <property type="entry name" value="P-loop_NTPase"/>
</dbReference>
<dbReference type="PROSITE" id="PS00211">
    <property type="entry name" value="ABC_TRANSPORTER_1"/>
    <property type="match status" value="1"/>
</dbReference>
<comment type="similarity">
    <text evidence="1">Belongs to the ABC transporter superfamily.</text>
</comment>
<comment type="caution">
    <text evidence="6">The sequence shown here is derived from an EMBL/GenBank/DDBJ whole genome shotgun (WGS) entry which is preliminary data.</text>
</comment>
<dbReference type="InterPro" id="IPR003593">
    <property type="entry name" value="AAA+_ATPase"/>
</dbReference>
<dbReference type="GO" id="GO:0005524">
    <property type="term" value="F:ATP binding"/>
    <property type="evidence" value="ECO:0007669"/>
    <property type="project" value="UniProtKB-KW"/>
</dbReference>
<dbReference type="EMBL" id="SRMF01000002">
    <property type="protein sequence ID" value="TGG93847.1"/>
    <property type="molecule type" value="Genomic_DNA"/>
</dbReference>
<name>A0A4Z0W8B6_9GAMM</name>
<keyword evidence="4 6" id="KW-0067">ATP-binding</keyword>
<dbReference type="FunFam" id="3.40.50.300:FF:000134">
    <property type="entry name" value="Iron-enterobactin ABC transporter ATP-binding protein"/>
    <property type="match status" value="1"/>
</dbReference>
<evidence type="ECO:0000259" key="5">
    <source>
        <dbReference type="PROSITE" id="PS50893"/>
    </source>
</evidence>
<dbReference type="Gene3D" id="3.40.50.300">
    <property type="entry name" value="P-loop containing nucleotide triphosphate hydrolases"/>
    <property type="match status" value="1"/>
</dbReference>
<evidence type="ECO:0000313" key="7">
    <source>
        <dbReference type="Proteomes" id="UP000297475"/>
    </source>
</evidence>
<dbReference type="RefSeq" id="WP_135482350.1">
    <property type="nucleotide sequence ID" value="NZ_SRMF01000002.1"/>
</dbReference>
<accession>A0A4Z0W8B6</accession>
<dbReference type="CDD" id="cd03214">
    <property type="entry name" value="ABC_Iron-Siderophores_B12_Hemin"/>
    <property type="match status" value="1"/>
</dbReference>
<dbReference type="SUPFAM" id="SSF52540">
    <property type="entry name" value="P-loop containing nucleoside triphosphate hydrolases"/>
    <property type="match status" value="1"/>
</dbReference>
<keyword evidence="7" id="KW-1185">Reference proteome</keyword>
<keyword evidence="2" id="KW-0813">Transport</keyword>
<dbReference type="SMART" id="SM00382">
    <property type="entry name" value="AAA"/>
    <property type="match status" value="1"/>
</dbReference>
<evidence type="ECO:0000256" key="1">
    <source>
        <dbReference type="ARBA" id="ARBA00005417"/>
    </source>
</evidence>
<gene>
    <name evidence="6" type="ORF">E4656_06530</name>
</gene>
<dbReference type="Proteomes" id="UP000297475">
    <property type="component" value="Unassembled WGS sequence"/>
</dbReference>
<dbReference type="InterPro" id="IPR017871">
    <property type="entry name" value="ABC_transporter-like_CS"/>
</dbReference>
<dbReference type="PANTHER" id="PTHR42794">
    <property type="entry name" value="HEMIN IMPORT ATP-BINDING PROTEIN HMUV"/>
    <property type="match status" value="1"/>
</dbReference>
<dbReference type="OrthoDB" id="9799337at2"/>
<evidence type="ECO:0000256" key="2">
    <source>
        <dbReference type="ARBA" id="ARBA00022448"/>
    </source>
</evidence>
<dbReference type="PANTHER" id="PTHR42794:SF2">
    <property type="entry name" value="ABC TRANSPORTER ATP-BINDING PROTEIN"/>
    <property type="match status" value="1"/>
</dbReference>
<evidence type="ECO:0000313" key="6">
    <source>
        <dbReference type="EMBL" id="TGG93847.1"/>
    </source>
</evidence>
<proteinExistence type="inferred from homology"/>
<dbReference type="PROSITE" id="PS50893">
    <property type="entry name" value="ABC_TRANSPORTER_2"/>
    <property type="match status" value="1"/>
</dbReference>
<dbReference type="GO" id="GO:0016887">
    <property type="term" value="F:ATP hydrolysis activity"/>
    <property type="evidence" value="ECO:0007669"/>
    <property type="project" value="InterPro"/>
</dbReference>